<dbReference type="SUPFAM" id="SSF51735">
    <property type="entry name" value="NAD(P)-binding Rossmann-fold domains"/>
    <property type="match status" value="1"/>
</dbReference>
<dbReference type="PANTHER" id="PTHR43205">
    <property type="entry name" value="PROSTAGLANDIN REDUCTASE"/>
    <property type="match status" value="1"/>
</dbReference>
<name>A0ABR2C285_9ROSI</name>
<evidence type="ECO:0000313" key="2">
    <source>
        <dbReference type="Proteomes" id="UP001472677"/>
    </source>
</evidence>
<dbReference type="Gene3D" id="3.40.50.720">
    <property type="entry name" value="NAD(P)-binding Rossmann-like Domain"/>
    <property type="match status" value="1"/>
</dbReference>
<dbReference type="InterPro" id="IPR036291">
    <property type="entry name" value="NAD(P)-bd_dom_sf"/>
</dbReference>
<protein>
    <recommendedName>
        <fullName evidence="3">Alcohol dehydrogenase-like C-terminal domain-containing protein</fullName>
    </recommendedName>
</protein>
<evidence type="ECO:0000313" key="1">
    <source>
        <dbReference type="EMBL" id="KAK8513468.1"/>
    </source>
</evidence>
<dbReference type="PANTHER" id="PTHR43205:SF12">
    <property type="entry name" value="OS06G0602900 PROTEIN"/>
    <property type="match status" value="1"/>
</dbReference>
<reference evidence="1 2" key="1">
    <citation type="journal article" date="2024" name="G3 (Bethesda)">
        <title>Genome assembly of Hibiscus sabdariffa L. provides insights into metabolisms of medicinal natural products.</title>
        <authorList>
            <person name="Kim T."/>
        </authorList>
    </citation>
    <scope>NUCLEOTIDE SEQUENCE [LARGE SCALE GENOMIC DNA]</scope>
    <source>
        <strain evidence="1">TK-2024</strain>
        <tissue evidence="1">Old leaves</tissue>
    </source>
</reference>
<sequence length="84" mass="8869">MLAHFRGAYSLHLLNTVCFVSRLSGLIAYAGFFEICKPKKGEKVFISAALGSVGNVVGQFAKVLGCYVVGSVGSEAKQSKGQLN</sequence>
<organism evidence="1 2">
    <name type="scientific">Hibiscus sabdariffa</name>
    <name type="common">roselle</name>
    <dbReference type="NCBI Taxonomy" id="183260"/>
    <lineage>
        <taxon>Eukaryota</taxon>
        <taxon>Viridiplantae</taxon>
        <taxon>Streptophyta</taxon>
        <taxon>Embryophyta</taxon>
        <taxon>Tracheophyta</taxon>
        <taxon>Spermatophyta</taxon>
        <taxon>Magnoliopsida</taxon>
        <taxon>eudicotyledons</taxon>
        <taxon>Gunneridae</taxon>
        <taxon>Pentapetalae</taxon>
        <taxon>rosids</taxon>
        <taxon>malvids</taxon>
        <taxon>Malvales</taxon>
        <taxon>Malvaceae</taxon>
        <taxon>Malvoideae</taxon>
        <taxon>Hibiscus</taxon>
    </lineage>
</organism>
<dbReference type="Proteomes" id="UP001472677">
    <property type="component" value="Unassembled WGS sequence"/>
</dbReference>
<dbReference type="EMBL" id="JBBPBM010000069">
    <property type="protein sequence ID" value="KAK8513468.1"/>
    <property type="molecule type" value="Genomic_DNA"/>
</dbReference>
<accession>A0ABR2C285</accession>
<evidence type="ECO:0008006" key="3">
    <source>
        <dbReference type="Google" id="ProtNLM"/>
    </source>
</evidence>
<dbReference type="InterPro" id="IPR045010">
    <property type="entry name" value="MDR_fam"/>
</dbReference>
<proteinExistence type="predicted"/>
<comment type="caution">
    <text evidence="1">The sequence shown here is derived from an EMBL/GenBank/DDBJ whole genome shotgun (WGS) entry which is preliminary data.</text>
</comment>
<gene>
    <name evidence="1" type="ORF">V6N12_052656</name>
</gene>
<keyword evidence="2" id="KW-1185">Reference proteome</keyword>